<dbReference type="RefSeq" id="WP_069727040.1">
    <property type="nucleotide sequence ID" value="NZ_MDCO01000012.1"/>
</dbReference>
<dbReference type="EMBL" id="MDCO01000012">
    <property type="protein sequence ID" value="OEJ13731.1"/>
    <property type="molecule type" value="Genomic_DNA"/>
</dbReference>
<dbReference type="Proteomes" id="UP000095247">
    <property type="component" value="Unassembled WGS sequence"/>
</dbReference>
<comment type="caution">
    <text evidence="1">The sequence shown here is derived from an EMBL/GenBank/DDBJ whole genome shotgun (WGS) entry which is preliminary data.</text>
</comment>
<evidence type="ECO:0000313" key="2">
    <source>
        <dbReference type="Proteomes" id="UP000095247"/>
    </source>
</evidence>
<dbReference type="PROSITE" id="PS51257">
    <property type="entry name" value="PROKAR_LIPOPROTEIN"/>
    <property type="match status" value="1"/>
</dbReference>
<evidence type="ECO:0008006" key="3">
    <source>
        <dbReference type="Google" id="ProtNLM"/>
    </source>
</evidence>
<name>A0A1E5NCB4_9SPIR</name>
<protein>
    <recommendedName>
        <fullName evidence="3">Lipoprotein</fullName>
    </recommendedName>
</protein>
<accession>A0A1E5NCB4</accession>
<organism evidence="1 2">
    <name type="scientific">Brachyspira hampsonii</name>
    <dbReference type="NCBI Taxonomy" id="1287055"/>
    <lineage>
        <taxon>Bacteria</taxon>
        <taxon>Pseudomonadati</taxon>
        <taxon>Spirochaetota</taxon>
        <taxon>Spirochaetia</taxon>
        <taxon>Brachyspirales</taxon>
        <taxon>Brachyspiraceae</taxon>
        <taxon>Brachyspira</taxon>
    </lineage>
</organism>
<reference evidence="1 2" key="1">
    <citation type="submission" date="2016-08" db="EMBL/GenBank/DDBJ databases">
        <title>Characterization and recognition of Brachyspira hampsonii sp. nov., a novel intestinal spirochete that is pathogenic to pigs.</title>
        <authorList>
            <person name="Mirajkar N."/>
            <person name="La T."/>
            <person name="Phillips N."/>
            <person name="Hampson D."/>
            <person name="Gebhart C."/>
        </authorList>
    </citation>
    <scope>NUCLEOTIDE SEQUENCE [LARGE SCALE GENOMIC DNA]</scope>
    <source>
        <strain evidence="1 2">P280/1</strain>
    </source>
</reference>
<dbReference type="AlphaFoldDB" id="A0A1E5NCB4"/>
<sequence>MKKIILFLILSLIIISCKNDGGSIYAMEKRYKNFLNILPTDIRNDYTLESDKYGNMYKEWINEFNTWTENILNTEAQIEQEISARITPDKIEYALETLTSKDYERNLPVELMSKVKAHTDELSLKIEELEKDEAFSNSMIKLKKDEAVENFATKDTIFYYVWNYLITIDRPRRFQ</sequence>
<gene>
    <name evidence="1" type="ORF">BFL38_03015</name>
</gene>
<proteinExistence type="predicted"/>
<evidence type="ECO:0000313" key="1">
    <source>
        <dbReference type="EMBL" id="OEJ13731.1"/>
    </source>
</evidence>